<feature type="transmembrane region" description="Helical" evidence="1">
    <location>
        <begin position="428"/>
        <end position="448"/>
    </location>
</feature>
<keyword evidence="1" id="KW-0472">Membrane</keyword>
<feature type="transmembrane region" description="Helical" evidence="1">
    <location>
        <begin position="91"/>
        <end position="114"/>
    </location>
</feature>
<name>A0ABT0M950_9BACL</name>
<sequence length="544" mass="61462">MREIFFLKVIDWLRPIFERLGVDYPAMRHVLAVKLIMDTRRLPVVLGSRTRTKRKESNLFLKSLWVYALIGLFLIPMNLLPGNYLFRTSLVFGIILFMVMTSMIADFSSVLLDTRDLSILWTKPIRSRTLHAAKTVHICIYLILLTGALGLPSALIGLIKFGPVFFLLFLLNLLFIDLTAVSCTTFIYLIVLKCFDGERLKDMINSVQIFLSIAIAVGYQLVLRAFDGTATQLTFSPAWWQLFVPPLWSGAMIEWLIGSSERTGYMALLGLLGLVIPIILLIVNQAFSTSFEQAIIKLSMQRGKGNMQFSRLSQWTSRLLCRNREERLFFRFASSIIKQDRTFKLKVYPSIGIAFIFPFIFLMNSLSDSSWNQLSKGSGYFYAYFCLIMIPTVLLMLKYSSAYKGAWTYRAAPIQSHTALFSGALKAVFTQLFLPVYLILSIALLFLFKWTILPDLLAVLLTASIYTVICSHYCLDGDLPFSVSFDAAPASGNFIVIFLFLIAGLFAAAHALIRWTFPGFGVPVYCAILFIAGPIVWKKGVART</sequence>
<feature type="transmembrane region" description="Helical" evidence="1">
    <location>
        <begin position="379"/>
        <end position="397"/>
    </location>
</feature>
<accession>A0ABT0M950</accession>
<evidence type="ECO:0000313" key="3">
    <source>
        <dbReference type="Proteomes" id="UP001203004"/>
    </source>
</evidence>
<keyword evidence="3" id="KW-1185">Reference proteome</keyword>
<feature type="transmembrane region" description="Helical" evidence="1">
    <location>
        <begin position="520"/>
        <end position="537"/>
    </location>
</feature>
<feature type="transmembrane region" description="Helical" evidence="1">
    <location>
        <begin position="494"/>
        <end position="513"/>
    </location>
</feature>
<reference evidence="2 3" key="1">
    <citation type="submission" date="2022-05" db="EMBL/GenBank/DDBJ databases">
        <title>Sporolactobacillus sp nov CPB3-1, isolated from tree bark (Mangifera indica L.).</title>
        <authorList>
            <person name="Phuengjayaem S."/>
            <person name="Tanasupawat S."/>
        </authorList>
    </citation>
    <scope>NUCLEOTIDE SEQUENCE [LARGE SCALE GENOMIC DNA]</scope>
    <source>
        <strain evidence="2 3">CPB3-1</strain>
    </source>
</reference>
<evidence type="ECO:0008006" key="4">
    <source>
        <dbReference type="Google" id="ProtNLM"/>
    </source>
</evidence>
<feature type="transmembrane region" description="Helical" evidence="1">
    <location>
        <begin position="165"/>
        <end position="191"/>
    </location>
</feature>
<feature type="transmembrane region" description="Helical" evidence="1">
    <location>
        <begin position="135"/>
        <end position="159"/>
    </location>
</feature>
<evidence type="ECO:0000256" key="1">
    <source>
        <dbReference type="SAM" id="Phobius"/>
    </source>
</evidence>
<organism evidence="2 3">
    <name type="scientific">Sporolactobacillus mangiferae</name>
    <dbReference type="NCBI Taxonomy" id="2940498"/>
    <lineage>
        <taxon>Bacteria</taxon>
        <taxon>Bacillati</taxon>
        <taxon>Bacillota</taxon>
        <taxon>Bacilli</taxon>
        <taxon>Bacillales</taxon>
        <taxon>Sporolactobacillaceae</taxon>
        <taxon>Sporolactobacillus</taxon>
    </lineage>
</organism>
<dbReference type="Proteomes" id="UP001203004">
    <property type="component" value="Unassembled WGS sequence"/>
</dbReference>
<feature type="transmembrane region" description="Helical" evidence="1">
    <location>
        <begin position="347"/>
        <end position="367"/>
    </location>
</feature>
<feature type="transmembrane region" description="Helical" evidence="1">
    <location>
        <begin position="264"/>
        <end position="283"/>
    </location>
</feature>
<gene>
    <name evidence="2" type="ORF">M3N64_05450</name>
</gene>
<proteinExistence type="predicted"/>
<comment type="caution">
    <text evidence="2">The sequence shown here is derived from an EMBL/GenBank/DDBJ whole genome shotgun (WGS) entry which is preliminary data.</text>
</comment>
<keyword evidence="1" id="KW-0812">Transmembrane</keyword>
<keyword evidence="1" id="KW-1133">Transmembrane helix</keyword>
<feature type="transmembrane region" description="Helical" evidence="1">
    <location>
        <begin position="455"/>
        <end position="474"/>
    </location>
</feature>
<evidence type="ECO:0000313" key="2">
    <source>
        <dbReference type="EMBL" id="MCL1631397.1"/>
    </source>
</evidence>
<feature type="transmembrane region" description="Helical" evidence="1">
    <location>
        <begin position="59"/>
        <end position="79"/>
    </location>
</feature>
<protein>
    <recommendedName>
        <fullName evidence="4">ABC transporter permease</fullName>
    </recommendedName>
</protein>
<feature type="transmembrane region" description="Helical" evidence="1">
    <location>
        <begin position="203"/>
        <end position="226"/>
    </location>
</feature>
<dbReference type="RefSeq" id="WP_249099238.1">
    <property type="nucleotide sequence ID" value="NZ_JAMAST010000003.1"/>
</dbReference>
<dbReference type="EMBL" id="JAMAST010000003">
    <property type="protein sequence ID" value="MCL1631397.1"/>
    <property type="molecule type" value="Genomic_DNA"/>
</dbReference>